<dbReference type="AlphaFoldDB" id="A0A4Y7M0V0"/>
<evidence type="ECO:0000313" key="1">
    <source>
        <dbReference type="EMBL" id="SVE73682.1"/>
    </source>
</evidence>
<reference evidence="1" key="1">
    <citation type="submission" date="2018-08" db="EMBL/GenBank/DDBJ databases">
        <authorList>
            <person name="Cornetti L."/>
        </authorList>
    </citation>
    <scope>NUCLEOTIDE SEQUENCE</scope>
    <source>
        <strain evidence="1">IL-KID-3b-11</strain>
    </source>
</reference>
<dbReference type="EMBL" id="LR004063">
    <property type="protein sequence ID" value="SVE73682.1"/>
    <property type="molecule type" value="mRNA"/>
</dbReference>
<gene>
    <name evidence="1" type="primary">EOG090X09QP</name>
</gene>
<sequence>MGWTKSNQSVELMRSNRVYGRSGKGFNRVQCYVDKPKALAITRFHTLEDSFSNENQIYSKVVNKPIKSDANPKVFEKHYTALSLQQHIQAIDFVKQCRVHRSLCPSQYQMQDCHLNVEDDQLQQTLVSMTVDQPSFAAYFCSQLSSNERLLLSSGVTSQESSNNAENKGLPSPSQLQHVFDVLSTTLPKLFIQPMNYQIYSQDMVFENRIRGIRTVGLYNYVKQVALLRCVGHLKYAYVRFEILKITQHPEEGTIKVRWRISGISGLKVLLQFWRYKLWQWKEILEKQESWYDGFSTFHVSSKGLVDLHIADKMMPDDDKATETNKGILAAKLALLLGLLPQHESKNLSDVMENLLINSTGKDQA</sequence>
<dbReference type="PANTHER" id="PTHR31094">
    <property type="entry name" value="RIKEN CDNA 2310061I04 GENE"/>
    <property type="match status" value="1"/>
</dbReference>
<accession>A0A4Y7M0V0</accession>
<proteinExistence type="evidence at transcript level"/>
<dbReference type="PANTHER" id="PTHR31094:SF2">
    <property type="entry name" value="RIKEN CDNA 2310061I04 GENE"/>
    <property type="match status" value="1"/>
</dbReference>
<name>A0A4Y7M0V0_9CRUS</name>
<protein>
    <submittedName>
        <fullName evidence="1">EOG090X09QP</fullName>
    </submittedName>
</protein>
<organism evidence="1">
    <name type="scientific">Daphnia atkinsoni</name>
    <dbReference type="NCBI Taxonomy" id="342845"/>
    <lineage>
        <taxon>Eukaryota</taxon>
        <taxon>Metazoa</taxon>
        <taxon>Ecdysozoa</taxon>
        <taxon>Arthropoda</taxon>
        <taxon>Crustacea</taxon>
        <taxon>Branchiopoda</taxon>
        <taxon>Diplostraca</taxon>
        <taxon>Cladocera</taxon>
        <taxon>Anomopoda</taxon>
        <taxon>Daphniidae</taxon>
        <taxon>Daphnia</taxon>
        <taxon>Daphnia atkinsoni group</taxon>
    </lineage>
</organism>
<dbReference type="InterPro" id="IPR018790">
    <property type="entry name" value="DUF2358"/>
</dbReference>
<dbReference type="Pfam" id="PF10184">
    <property type="entry name" value="DUF2358"/>
    <property type="match status" value="1"/>
</dbReference>